<dbReference type="AlphaFoldDB" id="A0A392P5J9"/>
<evidence type="ECO:0008006" key="4">
    <source>
        <dbReference type="Google" id="ProtNLM"/>
    </source>
</evidence>
<organism evidence="2 3">
    <name type="scientific">Trifolium medium</name>
    <dbReference type="NCBI Taxonomy" id="97028"/>
    <lineage>
        <taxon>Eukaryota</taxon>
        <taxon>Viridiplantae</taxon>
        <taxon>Streptophyta</taxon>
        <taxon>Embryophyta</taxon>
        <taxon>Tracheophyta</taxon>
        <taxon>Spermatophyta</taxon>
        <taxon>Magnoliopsida</taxon>
        <taxon>eudicotyledons</taxon>
        <taxon>Gunneridae</taxon>
        <taxon>Pentapetalae</taxon>
        <taxon>rosids</taxon>
        <taxon>fabids</taxon>
        <taxon>Fabales</taxon>
        <taxon>Fabaceae</taxon>
        <taxon>Papilionoideae</taxon>
        <taxon>50 kb inversion clade</taxon>
        <taxon>NPAAA clade</taxon>
        <taxon>Hologalegina</taxon>
        <taxon>IRL clade</taxon>
        <taxon>Trifolieae</taxon>
        <taxon>Trifolium</taxon>
    </lineage>
</organism>
<dbReference type="Proteomes" id="UP000265520">
    <property type="component" value="Unassembled WGS sequence"/>
</dbReference>
<dbReference type="GO" id="GO:0003676">
    <property type="term" value="F:nucleic acid binding"/>
    <property type="evidence" value="ECO:0007669"/>
    <property type="project" value="InterPro"/>
</dbReference>
<protein>
    <recommendedName>
        <fullName evidence="4">RNA recognition motif</fullName>
    </recommendedName>
</protein>
<dbReference type="SUPFAM" id="SSF54928">
    <property type="entry name" value="RNA-binding domain, RBD"/>
    <property type="match status" value="1"/>
</dbReference>
<dbReference type="InterPro" id="IPR035979">
    <property type="entry name" value="RBD_domain_sf"/>
</dbReference>
<keyword evidence="3" id="KW-1185">Reference proteome</keyword>
<reference evidence="2 3" key="1">
    <citation type="journal article" date="2018" name="Front. Plant Sci.">
        <title>Red Clover (Trifolium pratense) and Zigzag Clover (T. medium) - A Picture of Genomic Similarities and Differences.</title>
        <authorList>
            <person name="Dluhosova J."/>
            <person name="Istvanek J."/>
            <person name="Nedelnik J."/>
            <person name="Repkova J."/>
        </authorList>
    </citation>
    <scope>NUCLEOTIDE SEQUENCE [LARGE SCALE GENOMIC DNA]</scope>
    <source>
        <strain evidence="3">cv. 10/8</strain>
        <tissue evidence="2">Leaf</tissue>
    </source>
</reference>
<evidence type="ECO:0000256" key="1">
    <source>
        <dbReference type="SAM" id="MobiDB-lite"/>
    </source>
</evidence>
<evidence type="ECO:0000313" key="2">
    <source>
        <dbReference type="EMBL" id="MCI06526.1"/>
    </source>
</evidence>
<dbReference type="EMBL" id="LXQA010062130">
    <property type="protein sequence ID" value="MCI06526.1"/>
    <property type="molecule type" value="Genomic_DNA"/>
</dbReference>
<evidence type="ECO:0000313" key="3">
    <source>
        <dbReference type="Proteomes" id="UP000265520"/>
    </source>
</evidence>
<feature type="non-terminal residue" evidence="2">
    <location>
        <position position="174"/>
    </location>
</feature>
<feature type="compositionally biased region" description="Basic and acidic residues" evidence="1">
    <location>
        <begin position="105"/>
        <end position="114"/>
    </location>
</feature>
<sequence length="174" mass="19545">MARFWKLGEVCIPAKRDKFGRRFAFARFVEVSDTQALLKKIEGVWFGTYKLRANLSRFNKEEDVPGAAGKQNGRVQQHNGEVNRGVHEVKEGLVKGVSFKEVLGEGGKKERLRTDPSNLGPRPKIQNNRSKKINNVDLAGALEIESVPENVEKLKHCYVGTLWDAKLAANTQMI</sequence>
<accession>A0A392P5J9</accession>
<name>A0A392P5J9_9FABA</name>
<comment type="caution">
    <text evidence="2">The sequence shown here is derived from an EMBL/GenBank/DDBJ whole genome shotgun (WGS) entry which is preliminary data.</text>
</comment>
<feature type="region of interest" description="Disordered" evidence="1">
    <location>
        <begin position="105"/>
        <end position="128"/>
    </location>
</feature>
<proteinExistence type="predicted"/>